<feature type="chain" id="PRO_5018558568" description="DUF4185 domain-containing protein" evidence="2">
    <location>
        <begin position="30"/>
        <end position="492"/>
    </location>
</feature>
<dbReference type="RefSeq" id="WP_232022051.1">
    <property type="nucleotide sequence ID" value="NZ_CBCSKE010000010.1"/>
</dbReference>
<organism evidence="4 5">
    <name type="scientific">Mycobacterium basiliense</name>
    <dbReference type="NCBI Taxonomy" id="2094119"/>
    <lineage>
        <taxon>Bacteria</taxon>
        <taxon>Bacillati</taxon>
        <taxon>Actinomycetota</taxon>
        <taxon>Actinomycetes</taxon>
        <taxon>Mycobacteriales</taxon>
        <taxon>Mycobacteriaceae</taxon>
        <taxon>Mycobacterium</taxon>
    </lineage>
</organism>
<sequence length="492" mass="51955" precursor="true">MSTIHRVVSLSVASAAAFGFIGAVGLAPAANAVPCSGDAANAPPPPNAVVTSPPARTLGPMTRGLRPRGANERAPLPRLGPLSRLLNPGARRSAPLQQQAAVPPHQAAVPAPTPPNPGNPAPNAAAPAPNAVPVPAPPPGAPDSGAALAGATTSLAEWVTGPDSPNKTLDRFGISGTDLGILWDNGDPANHQVLMAFGDTFGYCAVKEHQWRYNTLFRSQDRDLANGLHVANGDAANRYSGSPIRQPGFSKQIISSIKWSPEETGIIPTAGISVGRTQYINFMSIRDWGRDGEWSTNYSGIAVSKDNGQNWGVYPGTIRAAGPDSGRAKFVPGNENFQMGAFVKANDGYLYSFGTPSGRGGSAYLARVPQNFVPDLTKYQYWNGDSNAWVPNNPGAATPVIPGPVAEMSGQYNSYLKQYLVMYTNGANDVVARTAPAPQGPWSAEQMLVSSWQMPGGIYAPMMHPWSTGKDVYFNLSLWSAYNVMLMHTELA</sequence>
<feature type="compositionally biased region" description="Pro residues" evidence="1">
    <location>
        <begin position="130"/>
        <end position="141"/>
    </location>
</feature>
<dbReference type="AlphaFoldDB" id="A0A3S4BEC8"/>
<feature type="domain" description="DUF4185" evidence="3">
    <location>
        <begin position="164"/>
        <end position="488"/>
    </location>
</feature>
<dbReference type="Pfam" id="PF13810">
    <property type="entry name" value="DUF4185"/>
    <property type="match status" value="1"/>
</dbReference>
<keyword evidence="2" id="KW-0732">Signal</keyword>
<evidence type="ECO:0000313" key="5">
    <source>
        <dbReference type="Proteomes" id="UP000269998"/>
    </source>
</evidence>
<keyword evidence="5" id="KW-1185">Reference proteome</keyword>
<dbReference type="Proteomes" id="UP000269998">
    <property type="component" value="Chromosome"/>
</dbReference>
<dbReference type="EMBL" id="LR130759">
    <property type="protein sequence ID" value="VDM88822.1"/>
    <property type="molecule type" value="Genomic_DNA"/>
</dbReference>
<evidence type="ECO:0000313" key="4">
    <source>
        <dbReference type="EMBL" id="VDM88822.1"/>
    </source>
</evidence>
<gene>
    <name evidence="4" type="ORF">MB901379_02388</name>
</gene>
<feature type="region of interest" description="Disordered" evidence="1">
    <location>
        <begin position="44"/>
        <end position="147"/>
    </location>
</feature>
<feature type="compositionally biased region" description="Pro residues" evidence="1">
    <location>
        <begin position="111"/>
        <end position="120"/>
    </location>
</feature>
<dbReference type="InterPro" id="IPR025442">
    <property type="entry name" value="DUF4185"/>
</dbReference>
<dbReference type="KEGG" id="mbai:MB901379_02388"/>
<feature type="compositionally biased region" description="Low complexity" evidence="1">
    <location>
        <begin position="76"/>
        <end position="110"/>
    </location>
</feature>
<accession>A0A3S4BEC8</accession>
<evidence type="ECO:0000256" key="2">
    <source>
        <dbReference type="SAM" id="SignalP"/>
    </source>
</evidence>
<name>A0A3S4BEC8_9MYCO</name>
<feature type="signal peptide" evidence="2">
    <location>
        <begin position="1"/>
        <end position="29"/>
    </location>
</feature>
<evidence type="ECO:0000259" key="3">
    <source>
        <dbReference type="Pfam" id="PF13810"/>
    </source>
</evidence>
<proteinExistence type="predicted"/>
<protein>
    <recommendedName>
        <fullName evidence="3">DUF4185 domain-containing protein</fullName>
    </recommendedName>
</protein>
<evidence type="ECO:0000256" key="1">
    <source>
        <dbReference type="SAM" id="MobiDB-lite"/>
    </source>
</evidence>
<reference evidence="5" key="1">
    <citation type="submission" date="2018-02" db="EMBL/GenBank/DDBJ databases">
        <authorList>
            <person name="Seth-Smith MB H."/>
            <person name="Seth-Smith H."/>
        </authorList>
    </citation>
    <scope>NUCLEOTIDE SEQUENCE [LARGE SCALE GENOMIC DNA]</scope>
</reference>